<proteinExistence type="inferred from homology"/>
<keyword evidence="4" id="KW-0378">Hydrolase</keyword>
<dbReference type="InterPro" id="IPR036651">
    <property type="entry name" value="Gln_synt_N_sf"/>
</dbReference>
<dbReference type="AlphaFoldDB" id="A0A200R5H1"/>
<evidence type="ECO:0000256" key="2">
    <source>
        <dbReference type="RuleBase" id="RU000384"/>
    </source>
</evidence>
<dbReference type="InterPro" id="IPR014746">
    <property type="entry name" value="Gln_synth/guanido_kin_cat_dom"/>
</dbReference>
<dbReference type="SUPFAM" id="SSF54368">
    <property type="entry name" value="Glutamine synthetase, N-terminal domain"/>
    <property type="match status" value="1"/>
</dbReference>
<dbReference type="InterPro" id="IPR008146">
    <property type="entry name" value="Gln_synth_cat_dom"/>
</dbReference>
<feature type="domain" description="GS catalytic" evidence="3">
    <location>
        <begin position="511"/>
        <end position="845"/>
    </location>
</feature>
<dbReference type="PANTHER" id="PTHR43383:SF2">
    <property type="entry name" value="AMIDOHYDROLASE 2 FAMILY PROTEIN"/>
    <property type="match status" value="1"/>
</dbReference>
<dbReference type="SMART" id="SM01230">
    <property type="entry name" value="Gln-synt_C"/>
    <property type="match status" value="1"/>
</dbReference>
<dbReference type="FunCoup" id="A0A200R5H1">
    <property type="interactions" value="321"/>
</dbReference>
<name>A0A200R5H1_MACCD</name>
<dbReference type="InParanoid" id="A0A200R5H1"/>
<keyword evidence="5" id="KW-1185">Reference proteome</keyword>
<dbReference type="Gene3D" id="3.20.20.140">
    <property type="entry name" value="Metal-dependent hydrolases"/>
    <property type="match status" value="1"/>
</dbReference>
<evidence type="ECO:0000313" key="5">
    <source>
        <dbReference type="Proteomes" id="UP000195402"/>
    </source>
</evidence>
<dbReference type="FunFam" id="3.30.590.10:FF:000012">
    <property type="entry name" value="Glutamate-ammonia ligase"/>
    <property type="match status" value="1"/>
</dbReference>
<dbReference type="SUPFAM" id="SSF55931">
    <property type="entry name" value="Glutamine synthetase/guanido kinase"/>
    <property type="match status" value="1"/>
</dbReference>
<gene>
    <name evidence="4" type="ORF">BVC80_1835g348</name>
</gene>
<dbReference type="PROSITE" id="PS51987">
    <property type="entry name" value="GS_CATALYTIC"/>
    <property type="match status" value="1"/>
</dbReference>
<comment type="similarity">
    <text evidence="1 2">Belongs to the glutamine synthetase family.</text>
</comment>
<dbReference type="Pfam" id="PF00120">
    <property type="entry name" value="Gln-synt_C"/>
    <property type="match status" value="1"/>
</dbReference>
<organism evidence="4 5">
    <name type="scientific">Macleaya cordata</name>
    <name type="common">Five-seeded plume-poppy</name>
    <name type="synonym">Bocconia cordata</name>
    <dbReference type="NCBI Taxonomy" id="56857"/>
    <lineage>
        <taxon>Eukaryota</taxon>
        <taxon>Viridiplantae</taxon>
        <taxon>Streptophyta</taxon>
        <taxon>Embryophyta</taxon>
        <taxon>Tracheophyta</taxon>
        <taxon>Spermatophyta</taxon>
        <taxon>Magnoliopsida</taxon>
        <taxon>Ranunculales</taxon>
        <taxon>Papaveraceae</taxon>
        <taxon>Papaveroideae</taxon>
        <taxon>Macleaya</taxon>
    </lineage>
</organism>
<dbReference type="Proteomes" id="UP000195402">
    <property type="component" value="Unassembled WGS sequence"/>
</dbReference>
<dbReference type="InterPro" id="IPR006680">
    <property type="entry name" value="Amidohydro-rel"/>
</dbReference>
<dbReference type="OMA" id="LEGCPRT"/>
<evidence type="ECO:0000256" key="1">
    <source>
        <dbReference type="PROSITE-ProRule" id="PRU01331"/>
    </source>
</evidence>
<dbReference type="GO" id="GO:0004356">
    <property type="term" value="F:glutamine synthetase activity"/>
    <property type="evidence" value="ECO:0007669"/>
    <property type="project" value="InterPro"/>
</dbReference>
<dbReference type="FunFam" id="3.20.20.140:FF:000046">
    <property type="entry name" value="Glutamate-ammonia ligase"/>
    <property type="match status" value="1"/>
</dbReference>
<comment type="caution">
    <text evidence="4">The sequence shown here is derived from an EMBL/GenBank/DDBJ whole genome shotgun (WGS) entry which is preliminary data.</text>
</comment>
<sequence>MKKYDEVREAVEKVELVDTHAHNIVSLDSTVPFLRCFSEAEGDALSYAPHTLSFKRSLRDIADLYGCEKSLNAVESYRRSSGLHSICSNCFGAAKISALLIDDGFELDKMNDLEWHRSFAPVVGRILRIEYLAEKILDDEIPNGSKWTLDLFTDIFVKKLNFSVTVADKAVALKSIAAYRSGLEIDPNVNKKDAEEGLSEVLSAGKPVSIQNKSFIDYIFTCSLDIALSFDLPIQIHTGFGDRDLDLRLSNPLHLRAILEDKRYSKCNIVLLHASYPFSKEASYLASVYPQVYLDFGLAVPKLSVHGMISSMKELLELAPIKKVMFSTDGYAFPETFYLGAKRAREVVSSVLRDACDDGDLTILEAVEAAEDIFKNNAIQLYKIKEVVGSSAPNNAMPHDSVTVEANASDQEIVFVRIIWVDASGQHRCRVIPVKRFYDVVRQKGVGLTFASMGMSSFCDGPADGTNLTGVGEIRLIPDLSTKWRLPWAQREEMVLADMQLKPGEAWEYCPRETLRRVSKVLKDEFNLEVNAGFENEFYLLRAVLRDGKEEWVPFDSTPYCSTSGFDAASLLLQEANSALQSMNISVEQLHAESGKGQFEISLGHTVCTSAADNLVFTREVIRAVARKHGLLATFVPKYSLDDIGSGSHVHLSLWQNGNNVFMASSGSSRYGMSEVGEEFMAGVLSHLSSILAFAAPLPNSYDRIQPNTWSGAYHCWGKENREAPLRTACPPGISDGLVSNFEIKSFDGCANPHLGLASIIASGIDGLQRHLSLPEPIGTNPSSVNGLQRLPKELGESVEALEKDTILKELLGEKLVTAVTGVRKAEIDYYSKNKDAFKQLIHKY</sequence>
<dbReference type="Gene3D" id="3.10.20.70">
    <property type="entry name" value="Glutamine synthetase, N-terminal domain"/>
    <property type="match status" value="1"/>
</dbReference>
<evidence type="ECO:0000313" key="4">
    <source>
        <dbReference type="EMBL" id="OVA17945.1"/>
    </source>
</evidence>
<dbReference type="EMBL" id="MVGT01000437">
    <property type="protein sequence ID" value="OVA17945.1"/>
    <property type="molecule type" value="Genomic_DNA"/>
</dbReference>
<dbReference type="GO" id="GO:0016787">
    <property type="term" value="F:hydrolase activity"/>
    <property type="evidence" value="ECO:0007669"/>
    <property type="project" value="UniProtKB-KW"/>
</dbReference>
<dbReference type="FunFam" id="3.10.20.70:FF:000009">
    <property type="entry name" value="Glutamate-ammonia ligase"/>
    <property type="match status" value="1"/>
</dbReference>
<protein>
    <submittedName>
        <fullName evidence="4">Amidohydrolase 2</fullName>
    </submittedName>
</protein>
<dbReference type="STRING" id="56857.A0A200R5H1"/>
<dbReference type="Gene3D" id="3.30.590.10">
    <property type="entry name" value="Glutamine synthetase/guanido kinase, catalytic domain"/>
    <property type="match status" value="1"/>
</dbReference>
<accession>A0A200R5H1</accession>
<reference evidence="4 5" key="1">
    <citation type="journal article" date="2017" name="Mol. Plant">
        <title>The Genome of Medicinal Plant Macleaya cordata Provides New Insights into Benzylisoquinoline Alkaloids Metabolism.</title>
        <authorList>
            <person name="Liu X."/>
            <person name="Liu Y."/>
            <person name="Huang P."/>
            <person name="Ma Y."/>
            <person name="Qing Z."/>
            <person name="Tang Q."/>
            <person name="Cao H."/>
            <person name="Cheng P."/>
            <person name="Zheng Y."/>
            <person name="Yuan Z."/>
            <person name="Zhou Y."/>
            <person name="Liu J."/>
            <person name="Tang Z."/>
            <person name="Zhuo Y."/>
            <person name="Zhang Y."/>
            <person name="Yu L."/>
            <person name="Huang J."/>
            <person name="Yang P."/>
            <person name="Peng Q."/>
            <person name="Zhang J."/>
            <person name="Jiang W."/>
            <person name="Zhang Z."/>
            <person name="Lin K."/>
            <person name="Ro D.K."/>
            <person name="Chen X."/>
            <person name="Xiong X."/>
            <person name="Shang Y."/>
            <person name="Huang S."/>
            <person name="Zeng J."/>
        </authorList>
    </citation>
    <scope>NUCLEOTIDE SEQUENCE [LARGE SCALE GENOMIC DNA]</scope>
    <source>
        <strain evidence="5">cv. BLH2017</strain>
        <tissue evidence="4">Root</tissue>
    </source>
</reference>
<dbReference type="Pfam" id="PF04909">
    <property type="entry name" value="Amidohydro_2"/>
    <property type="match status" value="1"/>
</dbReference>
<dbReference type="OrthoDB" id="77835at2759"/>
<dbReference type="GO" id="GO:0006542">
    <property type="term" value="P:glutamine biosynthetic process"/>
    <property type="evidence" value="ECO:0007669"/>
    <property type="project" value="InterPro"/>
</dbReference>
<dbReference type="PANTHER" id="PTHR43383">
    <property type="entry name" value="NODULIN 6"/>
    <property type="match status" value="1"/>
</dbReference>
<dbReference type="InterPro" id="IPR032466">
    <property type="entry name" value="Metal_Hydrolase"/>
</dbReference>
<evidence type="ECO:0000259" key="3">
    <source>
        <dbReference type="PROSITE" id="PS51987"/>
    </source>
</evidence>
<dbReference type="SUPFAM" id="SSF51556">
    <property type="entry name" value="Metallo-dependent hydrolases"/>
    <property type="match status" value="1"/>
</dbReference>